<dbReference type="Proteomes" id="UP000235579">
    <property type="component" value="Unassembled WGS sequence"/>
</dbReference>
<sequence>MFRQFLANWLLTTTEQTVAKGVTGVLELHLNQYNIRSKTRAKEMKVPQFVYDEYLAESNRLGVKQTWSFAGVQIGVSASDRFEFI</sequence>
<dbReference type="AlphaFoldDB" id="A0A2N7NN74"/>
<accession>A0A2N7NN74</accession>
<evidence type="ECO:0000313" key="1">
    <source>
        <dbReference type="EMBL" id="PMP17757.1"/>
    </source>
</evidence>
<gene>
    <name evidence="1" type="ORF">BCS92_04955</name>
    <name evidence="2" type="ORF">FC057_22675</name>
</gene>
<reference evidence="1" key="3">
    <citation type="journal article" date="2018" name="Nature">
        <title>A major lineage of non-tailed dsDNA viruses as unrecognized killers of marine bacteria.</title>
        <authorList>
            <person name="Kauffman K.M."/>
            <person name="Hussain F.A."/>
            <person name="Yang J."/>
            <person name="Arevalo P."/>
            <person name="Brown J.M."/>
            <person name="Chang W.K."/>
            <person name="VanInsberghe D."/>
            <person name="Elsherbini J."/>
            <person name="Sharma R.S."/>
            <person name="Cutler M.B."/>
            <person name="Kelly L."/>
            <person name="Polz M.F."/>
        </authorList>
    </citation>
    <scope>NUCLEOTIDE SEQUENCE</scope>
    <source>
        <strain evidence="1">10N.222.48.A2</strain>
    </source>
</reference>
<reference evidence="2 4" key="4">
    <citation type="submission" date="2019-04" db="EMBL/GenBank/DDBJ databases">
        <title>A reverse ecology approach based on a biological definition of microbial populations.</title>
        <authorList>
            <person name="Arevalo P."/>
            <person name="Vaninsberghe D."/>
            <person name="Elsherbini J."/>
            <person name="Gore J."/>
            <person name="Polz M."/>
        </authorList>
    </citation>
    <scope>NUCLEOTIDE SEQUENCE [LARGE SCALE GENOMIC DNA]</scope>
    <source>
        <strain evidence="2 4">10N.222.45.A8</strain>
    </source>
</reference>
<name>A0A2N7NN74_9VIBR</name>
<reference evidence="1" key="2">
    <citation type="submission" date="2016-07" db="EMBL/GenBank/DDBJ databases">
        <authorList>
            <person name="Wan K."/>
            <person name="Booth B."/>
            <person name="Spirohn K."/>
            <person name="Hao T."/>
            <person name="Hu Y."/>
            <person name="Calderwood M."/>
            <person name="Hill D."/>
            <person name="Mohr S."/>
            <person name="Vidal M."/>
            <person name="Celniker S."/>
            <person name="Perrimon N."/>
        </authorList>
    </citation>
    <scope>NUCLEOTIDE SEQUENCE</scope>
    <source>
        <strain evidence="1">10N.222.48.A2</strain>
    </source>
</reference>
<reference evidence="3" key="1">
    <citation type="submission" date="2016-07" db="EMBL/GenBank/DDBJ databases">
        <title>Nontailed viruses are major unrecognized killers of bacteria in the ocean.</title>
        <authorList>
            <person name="Kauffman K."/>
            <person name="Hussain F."/>
            <person name="Yang J."/>
            <person name="Arevalo P."/>
            <person name="Brown J."/>
            <person name="Cutler M."/>
            <person name="Kelly L."/>
            <person name="Polz M.F."/>
        </authorList>
    </citation>
    <scope>NUCLEOTIDE SEQUENCE [LARGE SCALE GENOMIC DNA]</scope>
    <source>
        <strain evidence="3">10N.222.48.A2</strain>
    </source>
</reference>
<organism evidence="1 3">
    <name type="scientific">Vibrio tasmaniensis</name>
    <dbReference type="NCBI Taxonomy" id="212663"/>
    <lineage>
        <taxon>Bacteria</taxon>
        <taxon>Pseudomonadati</taxon>
        <taxon>Pseudomonadota</taxon>
        <taxon>Gammaproteobacteria</taxon>
        <taxon>Vibrionales</taxon>
        <taxon>Vibrionaceae</taxon>
        <taxon>Vibrio</taxon>
    </lineage>
</organism>
<dbReference type="EMBL" id="SYVV01000043">
    <property type="protein sequence ID" value="TKG27996.1"/>
    <property type="molecule type" value="Genomic_DNA"/>
</dbReference>
<comment type="caution">
    <text evidence="1">The sequence shown here is derived from an EMBL/GenBank/DDBJ whole genome shotgun (WGS) entry which is preliminary data.</text>
</comment>
<dbReference type="EMBL" id="MDBP01000014">
    <property type="protein sequence ID" value="PMP17757.1"/>
    <property type="molecule type" value="Genomic_DNA"/>
</dbReference>
<proteinExistence type="predicted"/>
<dbReference type="Proteomes" id="UP000308018">
    <property type="component" value="Unassembled WGS sequence"/>
</dbReference>
<evidence type="ECO:0000313" key="3">
    <source>
        <dbReference type="Proteomes" id="UP000235579"/>
    </source>
</evidence>
<evidence type="ECO:0000313" key="2">
    <source>
        <dbReference type="EMBL" id="TKG27996.1"/>
    </source>
</evidence>
<dbReference type="RefSeq" id="WP_102257405.1">
    <property type="nucleotide sequence ID" value="NZ_MDBG01000002.1"/>
</dbReference>
<evidence type="ECO:0000313" key="4">
    <source>
        <dbReference type="Proteomes" id="UP000308018"/>
    </source>
</evidence>
<protein>
    <submittedName>
        <fullName evidence="1">Uncharacterized protein</fullName>
    </submittedName>
</protein>